<accession>A8ZZS0</accession>
<dbReference type="Proteomes" id="UP000008561">
    <property type="component" value="Chromosome"/>
</dbReference>
<evidence type="ECO:0008006" key="3">
    <source>
        <dbReference type="Google" id="ProtNLM"/>
    </source>
</evidence>
<gene>
    <name evidence="1" type="ordered locus">Dole_3139</name>
</gene>
<name>A8ZZS0_DESOH</name>
<organism evidence="1 2">
    <name type="scientific">Desulfosudis oleivorans (strain DSM 6200 / JCM 39069 / Hxd3)</name>
    <name type="common">Desulfococcus oleovorans</name>
    <dbReference type="NCBI Taxonomy" id="96561"/>
    <lineage>
        <taxon>Bacteria</taxon>
        <taxon>Pseudomonadati</taxon>
        <taxon>Thermodesulfobacteriota</taxon>
        <taxon>Desulfobacteria</taxon>
        <taxon>Desulfobacterales</taxon>
        <taxon>Desulfosudaceae</taxon>
        <taxon>Desulfosudis</taxon>
    </lineage>
</organism>
<sequence>MTKKQVKNISASIRQKLLNKSRTDARPFQELVQYYAMERFLYRLAQSRHANRFILKGALMLRIWQAPETRSTMDIDLLGKTDNNVSALISNITEILSVDVDPDGLSFFPENIMGEHITEDAEYKGVRICFPAKLDTMKLNMQIDIGFGDIIHPAPERSEIPTILECPAPQLLCYSRESSIAEKFEAMLKRRELNSRMKDFCDIWLLSRYFDFDGKIVSEAIRLTLEQRGTELPGNINIVAFSHEFIIAKQVQWNAFMKKLRQDHVPAEFETIVMQVKGFISPIISALIARKTPPSKWTAPGPWAF</sequence>
<evidence type="ECO:0000313" key="2">
    <source>
        <dbReference type="Proteomes" id="UP000008561"/>
    </source>
</evidence>
<proteinExistence type="predicted"/>
<reference evidence="1 2" key="1">
    <citation type="submission" date="2007-10" db="EMBL/GenBank/DDBJ databases">
        <title>Complete sequence of Desulfococcus oleovorans Hxd3.</title>
        <authorList>
            <consortium name="US DOE Joint Genome Institute"/>
            <person name="Copeland A."/>
            <person name="Lucas S."/>
            <person name="Lapidus A."/>
            <person name="Barry K."/>
            <person name="Glavina del Rio T."/>
            <person name="Dalin E."/>
            <person name="Tice H."/>
            <person name="Pitluck S."/>
            <person name="Kiss H."/>
            <person name="Brettin T."/>
            <person name="Bruce D."/>
            <person name="Detter J.C."/>
            <person name="Han C."/>
            <person name="Schmutz J."/>
            <person name="Larimer F."/>
            <person name="Land M."/>
            <person name="Hauser L."/>
            <person name="Kyrpides N."/>
            <person name="Kim E."/>
            <person name="Wawrik B."/>
            <person name="Richardson P."/>
        </authorList>
    </citation>
    <scope>NUCLEOTIDE SEQUENCE [LARGE SCALE GENOMIC DNA]</scope>
    <source>
        <strain evidence="2">DSM 6200 / JCM 39069 / Hxd3</strain>
    </source>
</reference>
<protein>
    <recommendedName>
        <fullName evidence="3">Nucleotidyl transferase AbiEii/AbiGii toxin family protein</fullName>
    </recommendedName>
</protein>
<keyword evidence="2" id="KW-1185">Reference proteome</keyword>
<dbReference type="KEGG" id="dol:Dole_3139"/>
<dbReference type="EMBL" id="CP000859">
    <property type="protein sequence ID" value="ABW68942.1"/>
    <property type="molecule type" value="Genomic_DNA"/>
</dbReference>
<dbReference type="AlphaFoldDB" id="A8ZZS0"/>
<dbReference type="RefSeq" id="WP_012176552.1">
    <property type="nucleotide sequence ID" value="NC_009943.1"/>
</dbReference>
<dbReference type="Pfam" id="PF08843">
    <property type="entry name" value="AbiEii"/>
    <property type="match status" value="1"/>
</dbReference>
<dbReference type="HOGENOM" id="CLU_067323_0_0_7"/>
<dbReference type="eggNOG" id="COG2253">
    <property type="taxonomic scope" value="Bacteria"/>
</dbReference>
<dbReference type="STRING" id="96561.Dole_3139"/>
<evidence type="ECO:0000313" key="1">
    <source>
        <dbReference type="EMBL" id="ABW68942.1"/>
    </source>
</evidence>
<dbReference type="InterPro" id="IPR014942">
    <property type="entry name" value="AbiEii"/>
</dbReference>